<dbReference type="HOGENOM" id="CLU_043935_0_0_3"/>
<evidence type="ECO:0000256" key="1">
    <source>
        <dbReference type="ARBA" id="ARBA00022729"/>
    </source>
</evidence>
<dbReference type="InterPro" id="IPR028994">
    <property type="entry name" value="Integrin_alpha_N"/>
</dbReference>
<dbReference type="CDD" id="cd00102">
    <property type="entry name" value="IPT"/>
    <property type="match status" value="1"/>
</dbReference>
<accession>Q7NMX3</accession>
<dbReference type="KEGG" id="gvi:gll0642"/>
<dbReference type="SUPFAM" id="SSF81296">
    <property type="entry name" value="E set domains"/>
    <property type="match status" value="1"/>
</dbReference>
<evidence type="ECO:0000259" key="2">
    <source>
        <dbReference type="SMART" id="SM00429"/>
    </source>
</evidence>
<gene>
    <name evidence="3" type="ordered locus">gll0642</name>
</gene>
<dbReference type="PANTHER" id="PTHR46580:SF2">
    <property type="entry name" value="MAM DOMAIN-CONTAINING PROTEIN"/>
    <property type="match status" value="1"/>
</dbReference>
<dbReference type="SMART" id="SM00429">
    <property type="entry name" value="IPT"/>
    <property type="match status" value="1"/>
</dbReference>
<sequence length="486" mass="48700">MGLFLRLGSQQSFHREFTMLLKIFSKLLPTLRSREVRLVGFGLAATVALSAAPVQAQVEFAPAQTFSVETTPRALAIGDINGDGDLDLVTANIGNNTLSALLGGGDGTFAAARNFAAAGGTCAVATGDFDGDGDLDLAAANRFADNISVLSGNGNGTFGAARNYLVDGSFPTGVAAGDLDGDGDLDLVSANRYSANISLFKNNGNGTFGIPRSLPLPAGPAEVIFADIDEDGDPDLVVANIFSASVSVLLNDGKGTFAAARNFAAAGGTSGVVVGDFNGDGDLDMAATSRIADKVSVMLGDGTGSFGPAQNFVVGDYPVAIAMGDLDKDGDLDLITSNRRPASNVEVLINNGSANFSATQIFPAGGEGATYIGVGDLDEDGDLDVAVANGTASNVGVLLNTGDGTAAPSIESIAPRSGSVGTEVTITGTGFTGATAVTFGGVSAEFTVVSGTQITAIVPAGAASGPIAVTTPAGTNTSTRRFRITS</sequence>
<evidence type="ECO:0000313" key="4">
    <source>
        <dbReference type="Proteomes" id="UP000000557"/>
    </source>
</evidence>
<dbReference type="Pfam" id="PF01833">
    <property type="entry name" value="TIG"/>
    <property type="match status" value="1"/>
</dbReference>
<dbReference type="PhylomeDB" id="Q7NMX3"/>
<dbReference type="InterPro" id="IPR013783">
    <property type="entry name" value="Ig-like_fold"/>
</dbReference>
<dbReference type="eggNOG" id="COG3391">
    <property type="taxonomic scope" value="Bacteria"/>
</dbReference>
<reference evidence="3 4" key="2">
    <citation type="journal article" date="2003" name="DNA Res.">
        <title>Complete genome structure of Gloeobacter violaceus PCC 7421, a cyanobacterium that lacks thylakoids (supplement).</title>
        <authorList>
            <person name="Nakamura Y."/>
            <person name="Kaneko T."/>
            <person name="Sato S."/>
            <person name="Mimuro M."/>
            <person name="Miyashita H."/>
            <person name="Tsuchiya T."/>
            <person name="Sasamoto S."/>
            <person name="Watanabe A."/>
            <person name="Kawashima K."/>
            <person name="Kishida Y."/>
            <person name="Kiyokawa C."/>
            <person name="Kohara M."/>
            <person name="Matsumoto M."/>
            <person name="Matsuno A."/>
            <person name="Nakazaki N."/>
            <person name="Shimpo S."/>
            <person name="Takeuchi C."/>
            <person name="Yamada M."/>
            <person name="Tabata S."/>
        </authorList>
    </citation>
    <scope>NUCLEOTIDE SEQUENCE [LARGE SCALE GENOMIC DNA]</scope>
    <source>
        <strain evidence="4">ATCC 29082 / PCC 7421</strain>
    </source>
</reference>
<dbReference type="AlphaFoldDB" id="Q7NMX3"/>
<dbReference type="STRING" id="251221.gene:10758117"/>
<proteinExistence type="predicted"/>
<dbReference type="eggNOG" id="COG1372">
    <property type="taxonomic scope" value="Bacteria"/>
</dbReference>
<feature type="domain" description="IPT/TIG" evidence="2">
    <location>
        <begin position="407"/>
        <end position="485"/>
    </location>
</feature>
<name>Q7NMX3_GLOVI</name>
<dbReference type="InterPro" id="IPR002909">
    <property type="entry name" value="IPT_dom"/>
</dbReference>
<dbReference type="Gene3D" id="2.60.40.10">
    <property type="entry name" value="Immunoglobulins"/>
    <property type="match status" value="1"/>
</dbReference>
<dbReference type="EnsemblBacteria" id="BAC88583">
    <property type="protein sequence ID" value="BAC88583"/>
    <property type="gene ID" value="BAC88583"/>
</dbReference>
<protein>
    <submittedName>
        <fullName evidence="3">Gll0642 protein</fullName>
    </submittedName>
</protein>
<dbReference type="PANTHER" id="PTHR46580">
    <property type="entry name" value="SENSOR KINASE-RELATED"/>
    <property type="match status" value="1"/>
</dbReference>
<dbReference type="InterPro" id="IPR013517">
    <property type="entry name" value="FG-GAP"/>
</dbReference>
<dbReference type="Proteomes" id="UP000000557">
    <property type="component" value="Chromosome"/>
</dbReference>
<dbReference type="InParanoid" id="Q7NMX3"/>
<evidence type="ECO:0000313" key="3">
    <source>
        <dbReference type="EMBL" id="BAC88583.1"/>
    </source>
</evidence>
<dbReference type="OrthoDB" id="466259at2"/>
<dbReference type="EMBL" id="BA000045">
    <property type="protein sequence ID" value="BAC88583.1"/>
    <property type="molecule type" value="Genomic_DNA"/>
</dbReference>
<dbReference type="SUPFAM" id="SSF69318">
    <property type="entry name" value="Integrin alpha N-terminal domain"/>
    <property type="match status" value="1"/>
</dbReference>
<dbReference type="InterPro" id="IPR014756">
    <property type="entry name" value="Ig_E-set"/>
</dbReference>
<keyword evidence="1" id="KW-0732">Signal</keyword>
<dbReference type="PATRIC" id="fig|251221.4.peg.651"/>
<organism evidence="3 4">
    <name type="scientific">Gloeobacter violaceus (strain ATCC 29082 / PCC 7421)</name>
    <dbReference type="NCBI Taxonomy" id="251221"/>
    <lineage>
        <taxon>Bacteria</taxon>
        <taxon>Bacillati</taxon>
        <taxon>Cyanobacteriota</taxon>
        <taxon>Cyanophyceae</taxon>
        <taxon>Gloeobacterales</taxon>
        <taxon>Gloeobacteraceae</taxon>
        <taxon>Gloeobacter</taxon>
    </lineage>
</organism>
<keyword evidence="4" id="KW-1185">Reference proteome</keyword>
<reference evidence="3 4" key="1">
    <citation type="journal article" date="2003" name="DNA Res.">
        <title>Complete genome structure of Gloeobacter violaceus PCC 7421, a cyanobacterium that lacks thylakoids.</title>
        <authorList>
            <person name="Nakamura Y."/>
            <person name="Kaneko T."/>
            <person name="Sato S."/>
            <person name="Mimuro M."/>
            <person name="Miyashita H."/>
            <person name="Tsuchiya T."/>
            <person name="Sasamoto S."/>
            <person name="Watanabe A."/>
            <person name="Kawashima K."/>
            <person name="Kishida Y."/>
            <person name="Kiyokawa C."/>
            <person name="Kohara M."/>
            <person name="Matsumoto M."/>
            <person name="Matsuno A."/>
            <person name="Nakazaki N."/>
            <person name="Shimpo S."/>
            <person name="Takeuchi C."/>
            <person name="Yamada M."/>
            <person name="Tabata S."/>
        </authorList>
    </citation>
    <scope>NUCLEOTIDE SEQUENCE [LARGE SCALE GENOMIC DNA]</scope>
    <source>
        <strain evidence="4">ATCC 29082 / PCC 7421</strain>
    </source>
</reference>
<dbReference type="Pfam" id="PF13517">
    <property type="entry name" value="FG-GAP_3"/>
    <property type="match status" value="4"/>
</dbReference>
<dbReference type="Gene3D" id="2.30.30.100">
    <property type="match status" value="6"/>
</dbReference>